<dbReference type="RefSeq" id="WP_185129496.1">
    <property type="nucleotide sequence ID" value="NZ_JACJVO010000015.1"/>
</dbReference>
<dbReference type="PANTHER" id="PTHR39624:SF2">
    <property type="entry name" value="OSMC-LIKE PROTEIN"/>
    <property type="match status" value="1"/>
</dbReference>
<reference evidence="1 2" key="1">
    <citation type="submission" date="2020-08" db="EMBL/GenBank/DDBJ databases">
        <title>Cohnella phylogeny.</title>
        <authorList>
            <person name="Dunlap C."/>
        </authorList>
    </citation>
    <scope>NUCLEOTIDE SEQUENCE [LARGE SCALE GENOMIC DNA]</scope>
    <source>
        <strain evidence="1 2">CBP 2801</strain>
    </source>
</reference>
<keyword evidence="2" id="KW-1185">Reference proteome</keyword>
<dbReference type="SUPFAM" id="SSF82784">
    <property type="entry name" value="OsmC-like"/>
    <property type="match status" value="1"/>
</dbReference>
<dbReference type="Gene3D" id="3.30.300.20">
    <property type="match status" value="1"/>
</dbReference>
<sequence length="134" mass="14607">MIVSKSFGEKYRTEISNGSVTLHADVAEEKGGQGEGFRPHDLIEAGYAACLSITARMALDRMGVDCDGVTVEVSLDRSVEDQAVFRWRLDIAGDVGEDVKRAVRRTIAKCPVSRTLSRSLSFLNVDGQEQGSDK</sequence>
<dbReference type="InterPro" id="IPR003718">
    <property type="entry name" value="OsmC/Ohr_fam"/>
</dbReference>
<organism evidence="1 2">
    <name type="scientific">Cohnella zeiphila</name>
    <dbReference type="NCBI Taxonomy" id="2761120"/>
    <lineage>
        <taxon>Bacteria</taxon>
        <taxon>Bacillati</taxon>
        <taxon>Bacillota</taxon>
        <taxon>Bacilli</taxon>
        <taxon>Bacillales</taxon>
        <taxon>Paenibacillaceae</taxon>
        <taxon>Cohnella</taxon>
    </lineage>
</organism>
<accession>A0A7X0VXE0</accession>
<dbReference type="InterPro" id="IPR015946">
    <property type="entry name" value="KH_dom-like_a/b"/>
</dbReference>
<proteinExistence type="predicted"/>
<dbReference type="Pfam" id="PF02566">
    <property type="entry name" value="OsmC"/>
    <property type="match status" value="1"/>
</dbReference>
<name>A0A7X0VXE0_9BACL</name>
<dbReference type="EMBL" id="JACJVO010000015">
    <property type="protein sequence ID" value="MBB6731828.1"/>
    <property type="molecule type" value="Genomic_DNA"/>
</dbReference>
<gene>
    <name evidence="1" type="ORF">H7C18_12980</name>
</gene>
<dbReference type="PANTHER" id="PTHR39624">
    <property type="entry name" value="PROTEIN INVOLVED IN RIMO-MEDIATED BETA-METHYLTHIOLATION OF RIBOSOMAL PROTEIN S12 YCAO"/>
    <property type="match status" value="1"/>
</dbReference>
<dbReference type="AlphaFoldDB" id="A0A7X0VXE0"/>
<dbReference type="InterPro" id="IPR036102">
    <property type="entry name" value="OsmC/Ohrsf"/>
</dbReference>
<protein>
    <submittedName>
        <fullName evidence="1">OsmC family protein</fullName>
    </submittedName>
</protein>
<evidence type="ECO:0000313" key="2">
    <source>
        <dbReference type="Proteomes" id="UP000564644"/>
    </source>
</evidence>
<dbReference type="Proteomes" id="UP000564644">
    <property type="component" value="Unassembled WGS sequence"/>
</dbReference>
<comment type="caution">
    <text evidence="1">The sequence shown here is derived from an EMBL/GenBank/DDBJ whole genome shotgun (WGS) entry which is preliminary data.</text>
</comment>
<evidence type="ECO:0000313" key="1">
    <source>
        <dbReference type="EMBL" id="MBB6731828.1"/>
    </source>
</evidence>